<protein>
    <submittedName>
        <fullName evidence="2">Uncharacterized protein</fullName>
    </submittedName>
</protein>
<reference evidence="2 3" key="1">
    <citation type="submission" date="2022-10" db="EMBL/GenBank/DDBJ databases">
        <title>Evolutionary Diversification of Methanotrophic Ca. Methanophagales (ANME-1) and Their Expansive Virome.</title>
        <authorList>
            <person name="Laso-Perez R."/>
            <person name="Wu F."/>
            <person name="Cremiere A."/>
            <person name="Speth D.R."/>
            <person name="Magyar J.S."/>
            <person name="Krupovic M."/>
            <person name="Orphan V.J."/>
        </authorList>
    </citation>
    <scope>NUCLEOTIDE SEQUENCE [LARGE SCALE GENOMIC DNA]</scope>
</reference>
<accession>A0A9E8V963</accession>
<feature type="transmembrane region" description="Helical" evidence="1">
    <location>
        <begin position="150"/>
        <end position="170"/>
    </location>
</feature>
<keyword evidence="3" id="KW-1185">Reference proteome</keyword>
<evidence type="ECO:0000313" key="2">
    <source>
        <dbReference type="EMBL" id="WAE39650.1"/>
    </source>
</evidence>
<keyword evidence="1" id="KW-0472">Membrane</keyword>
<name>A0A9E8V963_9VIRU</name>
<gene>
    <name evidence="2" type="ORF">NNKAGPMP_00014</name>
</gene>
<keyword evidence="1" id="KW-1133">Transmembrane helix</keyword>
<feature type="transmembrane region" description="Helical" evidence="1">
    <location>
        <begin position="126"/>
        <end position="144"/>
    </location>
</feature>
<evidence type="ECO:0000313" key="3">
    <source>
        <dbReference type="Proteomes" id="UP001156932"/>
    </source>
</evidence>
<organism evidence="2 3">
    <name type="scientific">Methanophagales virus GBV303</name>
    <dbReference type="NCBI Taxonomy" id="2986514"/>
    <lineage>
        <taxon>Viruses</taxon>
        <taxon>Viruses incertae sedis</taxon>
        <taxon>Itzamnaviridae</taxon>
        <taxon>Demiitzamnavirus</taxon>
        <taxon>Demiitzamnavirus mexicoense</taxon>
    </lineage>
</organism>
<sequence>MKKLPLLLLLFSILVIPPTQAIIIEHELGSTYILWKWNCTNPNATVNVSVDGETIMTNASCIGEYLLSNINENEMHMIKVVNTSNESDYAVDVAQTLPPFSFFMILLLITFSLLMIVFATTSTTRIIASIFTLLFTAFTYKYSIYYASPLSYLLLFAFFFTFALMLVEVLRMLTSTIRKKPKWEEDFWSEWREGGGGV</sequence>
<dbReference type="EMBL" id="OP880254">
    <property type="protein sequence ID" value="WAE39650.1"/>
    <property type="molecule type" value="Genomic_DNA"/>
</dbReference>
<proteinExistence type="predicted"/>
<dbReference type="Proteomes" id="UP001156932">
    <property type="component" value="Segment"/>
</dbReference>
<feature type="transmembrane region" description="Helical" evidence="1">
    <location>
        <begin position="100"/>
        <end position="119"/>
    </location>
</feature>
<keyword evidence="1" id="KW-0812">Transmembrane</keyword>
<evidence type="ECO:0000256" key="1">
    <source>
        <dbReference type="SAM" id="Phobius"/>
    </source>
</evidence>